<evidence type="ECO:0000313" key="3">
    <source>
        <dbReference type="Proteomes" id="UP000516314"/>
    </source>
</evidence>
<dbReference type="InterPro" id="IPR018290">
    <property type="entry name" value="MULE_transposase_N"/>
</dbReference>
<sequence length="153" mass="18401">MKRNPVIHFAYDGYYTSIGEDVLWISNVEDEEVYSLLLKKSKNEVTYAKLIEKICRKRNVDEASTKLKVSYFPFSFQGHKVRPNYIRDDEDVECYFEGVSEEGFRSVLHVEVINDVELNLRMDENEQFDQVLREDLENHRNNIQLWWRMRIEI</sequence>
<organism evidence="2 3">
    <name type="scientific">Arabidopsis thaliana</name>
    <name type="common">Mouse-ear cress</name>
    <dbReference type="NCBI Taxonomy" id="3702"/>
    <lineage>
        <taxon>Eukaryota</taxon>
        <taxon>Viridiplantae</taxon>
        <taxon>Streptophyta</taxon>
        <taxon>Embryophyta</taxon>
        <taxon>Tracheophyta</taxon>
        <taxon>Spermatophyta</taxon>
        <taxon>Magnoliopsida</taxon>
        <taxon>eudicotyledons</taxon>
        <taxon>Gunneridae</taxon>
        <taxon>Pentapetalae</taxon>
        <taxon>rosids</taxon>
        <taxon>malvids</taxon>
        <taxon>Brassicales</taxon>
        <taxon>Brassicaceae</taxon>
        <taxon>Camelineae</taxon>
        <taxon>Arabidopsis</taxon>
    </lineage>
</organism>
<gene>
    <name evidence="2" type="ORF">AT9943_LOCUS7015</name>
</gene>
<evidence type="ECO:0000313" key="2">
    <source>
        <dbReference type="EMBL" id="CAD5318802.1"/>
    </source>
</evidence>
<accession>A0A7G2E983</accession>
<dbReference type="Proteomes" id="UP000516314">
    <property type="component" value="Chromosome 2"/>
</dbReference>
<evidence type="ECO:0000259" key="1">
    <source>
        <dbReference type="Pfam" id="PF10532"/>
    </source>
</evidence>
<reference evidence="2 3" key="1">
    <citation type="submission" date="2020-09" db="EMBL/GenBank/DDBJ databases">
        <authorList>
            <person name="Ashkenazy H."/>
        </authorList>
    </citation>
    <scope>NUCLEOTIDE SEQUENCE [LARGE SCALE GENOMIC DNA]</scope>
    <source>
        <strain evidence="3">cv. Cdm-0</strain>
    </source>
</reference>
<protein>
    <submittedName>
        <fullName evidence="2">(thale cress) hypothetical protein</fullName>
    </submittedName>
</protein>
<dbReference type="AlphaFoldDB" id="A0A7G2E983"/>
<dbReference type="Pfam" id="PF10532">
    <property type="entry name" value="Plant_all_beta"/>
    <property type="match status" value="1"/>
</dbReference>
<feature type="domain" description="MULE transposase N-terminal all-beta" evidence="1">
    <location>
        <begin position="56"/>
        <end position="136"/>
    </location>
</feature>
<dbReference type="EMBL" id="LR881467">
    <property type="protein sequence ID" value="CAD5318802.1"/>
    <property type="molecule type" value="Genomic_DNA"/>
</dbReference>
<proteinExistence type="predicted"/>
<name>A0A7G2E983_ARATH</name>